<dbReference type="InterPro" id="IPR051449">
    <property type="entry name" value="ABC-2_transporter_component"/>
</dbReference>
<evidence type="ECO:0000256" key="7">
    <source>
        <dbReference type="ARBA" id="ARBA00023136"/>
    </source>
</evidence>
<keyword evidence="4" id="KW-1003">Cell membrane</keyword>
<name>A0ABS4FR16_9BACL</name>
<evidence type="ECO:0000256" key="4">
    <source>
        <dbReference type="ARBA" id="ARBA00022475"/>
    </source>
</evidence>
<feature type="transmembrane region" description="Helical" evidence="9">
    <location>
        <begin position="292"/>
        <end position="315"/>
    </location>
</feature>
<comment type="similarity">
    <text evidence="2">Belongs to the ABC-2 integral membrane protein family.</text>
</comment>
<keyword evidence="6 9" id="KW-1133">Transmembrane helix</keyword>
<dbReference type="EMBL" id="JAGGKG010000005">
    <property type="protein sequence ID" value="MBP1904783.1"/>
    <property type="molecule type" value="Genomic_DNA"/>
</dbReference>
<comment type="caution">
    <text evidence="11">The sequence shown here is derived from an EMBL/GenBank/DDBJ whole genome shotgun (WGS) entry which is preliminary data.</text>
</comment>
<feature type="compositionally biased region" description="Low complexity" evidence="8">
    <location>
        <begin position="123"/>
        <end position="148"/>
    </location>
</feature>
<dbReference type="RefSeq" id="WP_210088456.1">
    <property type="nucleotide sequence ID" value="NZ_JAGGKG010000005.1"/>
</dbReference>
<dbReference type="InterPro" id="IPR047817">
    <property type="entry name" value="ABC2_TM_bact-type"/>
</dbReference>
<evidence type="ECO:0000256" key="3">
    <source>
        <dbReference type="ARBA" id="ARBA00022448"/>
    </source>
</evidence>
<evidence type="ECO:0000256" key="5">
    <source>
        <dbReference type="ARBA" id="ARBA00022692"/>
    </source>
</evidence>
<evidence type="ECO:0000256" key="9">
    <source>
        <dbReference type="SAM" id="Phobius"/>
    </source>
</evidence>
<evidence type="ECO:0000256" key="8">
    <source>
        <dbReference type="SAM" id="MobiDB-lite"/>
    </source>
</evidence>
<dbReference type="Gene3D" id="3.40.1710.10">
    <property type="entry name" value="abc type-2 transporter like domain"/>
    <property type="match status" value="1"/>
</dbReference>
<dbReference type="PROSITE" id="PS51012">
    <property type="entry name" value="ABC_TM2"/>
    <property type="match status" value="1"/>
</dbReference>
<keyword evidence="12" id="KW-1185">Reference proteome</keyword>
<evidence type="ECO:0000256" key="1">
    <source>
        <dbReference type="ARBA" id="ARBA00004651"/>
    </source>
</evidence>
<reference evidence="11 12" key="1">
    <citation type="submission" date="2021-03" db="EMBL/GenBank/DDBJ databases">
        <title>Genomic Encyclopedia of Type Strains, Phase IV (KMG-IV): sequencing the most valuable type-strain genomes for metagenomic binning, comparative biology and taxonomic classification.</title>
        <authorList>
            <person name="Goeker M."/>
        </authorList>
    </citation>
    <scope>NUCLEOTIDE SEQUENCE [LARGE SCALE GENOMIC DNA]</scope>
    <source>
        <strain evidence="11 12">DSM 14349</strain>
    </source>
</reference>
<keyword evidence="5 9" id="KW-0812">Transmembrane</keyword>
<keyword evidence="3" id="KW-0813">Transport</keyword>
<accession>A0ABS4FR16</accession>
<feature type="transmembrane region" description="Helical" evidence="9">
    <location>
        <begin position="215"/>
        <end position="236"/>
    </location>
</feature>
<evidence type="ECO:0000256" key="6">
    <source>
        <dbReference type="ARBA" id="ARBA00022989"/>
    </source>
</evidence>
<evidence type="ECO:0000256" key="2">
    <source>
        <dbReference type="ARBA" id="ARBA00007783"/>
    </source>
</evidence>
<gene>
    <name evidence="11" type="ORF">J2Z32_001407</name>
</gene>
<dbReference type="InterPro" id="IPR013525">
    <property type="entry name" value="ABC2_TM"/>
</dbReference>
<dbReference type="PANTHER" id="PTHR30294:SF38">
    <property type="entry name" value="TRANSPORT PERMEASE PROTEIN"/>
    <property type="match status" value="1"/>
</dbReference>
<feature type="region of interest" description="Disordered" evidence="8">
    <location>
        <begin position="123"/>
        <end position="153"/>
    </location>
</feature>
<evidence type="ECO:0000313" key="11">
    <source>
        <dbReference type="EMBL" id="MBP1904783.1"/>
    </source>
</evidence>
<feature type="transmembrane region" description="Helical" evidence="9">
    <location>
        <begin position="21"/>
        <end position="44"/>
    </location>
</feature>
<evidence type="ECO:0000259" key="10">
    <source>
        <dbReference type="PROSITE" id="PS51012"/>
    </source>
</evidence>
<keyword evidence="7 9" id="KW-0472">Membrane</keyword>
<evidence type="ECO:0000313" key="12">
    <source>
        <dbReference type="Proteomes" id="UP001519272"/>
    </source>
</evidence>
<feature type="domain" description="ABC transmembrane type-2" evidence="10">
    <location>
        <begin position="165"/>
        <end position="409"/>
    </location>
</feature>
<dbReference type="Proteomes" id="UP001519272">
    <property type="component" value="Unassembled WGS sequence"/>
</dbReference>
<protein>
    <submittedName>
        <fullName evidence="11">ABC-2 type transport system permease protein</fullName>
    </submittedName>
</protein>
<feature type="transmembrane region" description="Helical" evidence="9">
    <location>
        <begin position="322"/>
        <end position="341"/>
    </location>
</feature>
<proteinExistence type="inferred from homology"/>
<feature type="transmembrane region" description="Helical" evidence="9">
    <location>
        <begin position="257"/>
        <end position="280"/>
    </location>
</feature>
<feature type="transmembrane region" description="Helical" evidence="9">
    <location>
        <begin position="381"/>
        <end position="406"/>
    </location>
</feature>
<sequence length="414" mass="45850">MKLIAVFKKSMIEQFRDYKALILTILSPIAFIVIFGLAFGQGFYTYTLGITNEDQGTLGNQLIQNIENSRYPNGNKFFETIVVDNPVGTFDKAIKQQKYDAHLLIPANFSESFKNSMGTFSSFNNSNNSNDPNDSNDSSDSNNSHSSSRAPQDDHAAIVISGNPSNLTYNLISSFVENQIHSFVWENVKIKNPTKIVYDHTGFQQIQVKSEFDNMAPGLIVFSVFFLMILSAMMITKEIENGTIERIILAKTKPIEFCGGISLAQMGLAVIMLPLVFAASRLVGFHTSGSFLLAYVVSLIATFSAIGIGLIIAAFCKTSLEAFIIGNVVLTPMMFLAGIFFKVPPIKLFTIMDKEIELLSLMPTLDAVNAMNKILLQNADFYSVVGELIVLIILSAFYFLLGVVLFKRRYMARG</sequence>
<dbReference type="PANTHER" id="PTHR30294">
    <property type="entry name" value="MEMBRANE COMPONENT OF ABC TRANSPORTER YHHJ-RELATED"/>
    <property type="match status" value="1"/>
</dbReference>
<organism evidence="11 12">
    <name type="scientific">Paenibacillus turicensis</name>
    <dbReference type="NCBI Taxonomy" id="160487"/>
    <lineage>
        <taxon>Bacteria</taxon>
        <taxon>Bacillati</taxon>
        <taxon>Bacillota</taxon>
        <taxon>Bacilli</taxon>
        <taxon>Bacillales</taxon>
        <taxon>Paenibacillaceae</taxon>
        <taxon>Paenibacillus</taxon>
    </lineage>
</organism>
<comment type="subcellular location">
    <subcellularLocation>
        <location evidence="1">Cell membrane</location>
        <topology evidence="1">Multi-pass membrane protein</topology>
    </subcellularLocation>
</comment>
<dbReference type="Pfam" id="PF12698">
    <property type="entry name" value="ABC2_membrane_3"/>
    <property type="match status" value="1"/>
</dbReference>